<dbReference type="Proteomes" id="UP001219525">
    <property type="component" value="Unassembled WGS sequence"/>
</dbReference>
<feature type="region of interest" description="Disordered" evidence="1">
    <location>
        <begin position="143"/>
        <end position="176"/>
    </location>
</feature>
<sequence>MSKDDESDEGEEERDDGDEEEEEEEGERDDEDQEEEDSEEEVVEPIFTHQEFTKAPKSRRTLGSAILPLDNLVSEFKFQKAVWKKVMKFANASTTIEDLRTYFSIVRHVPDPLELGDDSATFQYMLKTAVKMGDPAVNLLIELPDDGSNLNDEPETAKNKKKGRKSEVPSEKDINPTNASINLKIQLLRNKWICNDADGSQYCWPHPEGKHVPLSHTHFRTWAAAWEQNECDSDKPPNHHPFDLKAIGTPSLLQQRIAAQANTRNGNFPVINNHFTIPDALLELLPRAAQPPASAPVLAFATAPLSDMLLPVGTEPGPKLLIADFCRAYELDDSVLKKLADEGYKTTASFRFVLLQDLVRMSFRSGEIAELREAVMQWAVRR</sequence>
<name>A0AAD6UKL7_9AGAR</name>
<feature type="region of interest" description="Disordered" evidence="1">
    <location>
        <begin position="1"/>
        <end position="47"/>
    </location>
</feature>
<proteinExistence type="predicted"/>
<keyword evidence="3" id="KW-1185">Reference proteome</keyword>
<feature type="compositionally biased region" description="Acidic residues" evidence="1">
    <location>
        <begin position="1"/>
        <end position="43"/>
    </location>
</feature>
<evidence type="ECO:0000313" key="3">
    <source>
        <dbReference type="Proteomes" id="UP001219525"/>
    </source>
</evidence>
<evidence type="ECO:0000313" key="2">
    <source>
        <dbReference type="EMBL" id="KAJ7189297.1"/>
    </source>
</evidence>
<accession>A0AAD6UKL7</accession>
<dbReference type="AlphaFoldDB" id="A0AAD6UKL7"/>
<comment type="caution">
    <text evidence="2">The sequence shown here is derived from an EMBL/GenBank/DDBJ whole genome shotgun (WGS) entry which is preliminary data.</text>
</comment>
<feature type="compositionally biased region" description="Basic and acidic residues" evidence="1">
    <location>
        <begin position="165"/>
        <end position="174"/>
    </location>
</feature>
<dbReference type="EMBL" id="JARJCW010000183">
    <property type="protein sequence ID" value="KAJ7189297.1"/>
    <property type="molecule type" value="Genomic_DNA"/>
</dbReference>
<gene>
    <name evidence="2" type="ORF">GGX14DRAFT_580821</name>
</gene>
<evidence type="ECO:0000256" key="1">
    <source>
        <dbReference type="SAM" id="MobiDB-lite"/>
    </source>
</evidence>
<protein>
    <submittedName>
        <fullName evidence="2">Uncharacterized protein</fullName>
    </submittedName>
</protein>
<organism evidence="2 3">
    <name type="scientific">Mycena pura</name>
    <dbReference type="NCBI Taxonomy" id="153505"/>
    <lineage>
        <taxon>Eukaryota</taxon>
        <taxon>Fungi</taxon>
        <taxon>Dikarya</taxon>
        <taxon>Basidiomycota</taxon>
        <taxon>Agaricomycotina</taxon>
        <taxon>Agaricomycetes</taxon>
        <taxon>Agaricomycetidae</taxon>
        <taxon>Agaricales</taxon>
        <taxon>Marasmiineae</taxon>
        <taxon>Mycenaceae</taxon>
        <taxon>Mycena</taxon>
    </lineage>
</organism>
<reference evidence="2" key="1">
    <citation type="submission" date="2023-03" db="EMBL/GenBank/DDBJ databases">
        <title>Massive genome expansion in bonnet fungi (Mycena s.s.) driven by repeated elements and novel gene families across ecological guilds.</title>
        <authorList>
            <consortium name="Lawrence Berkeley National Laboratory"/>
            <person name="Harder C.B."/>
            <person name="Miyauchi S."/>
            <person name="Viragh M."/>
            <person name="Kuo A."/>
            <person name="Thoen E."/>
            <person name="Andreopoulos B."/>
            <person name="Lu D."/>
            <person name="Skrede I."/>
            <person name="Drula E."/>
            <person name="Henrissat B."/>
            <person name="Morin E."/>
            <person name="Kohler A."/>
            <person name="Barry K."/>
            <person name="LaButti K."/>
            <person name="Morin E."/>
            <person name="Salamov A."/>
            <person name="Lipzen A."/>
            <person name="Mereny Z."/>
            <person name="Hegedus B."/>
            <person name="Baldrian P."/>
            <person name="Stursova M."/>
            <person name="Weitz H."/>
            <person name="Taylor A."/>
            <person name="Grigoriev I.V."/>
            <person name="Nagy L.G."/>
            <person name="Martin F."/>
            <person name="Kauserud H."/>
        </authorList>
    </citation>
    <scope>NUCLEOTIDE SEQUENCE</scope>
    <source>
        <strain evidence="2">9144</strain>
    </source>
</reference>